<keyword evidence="3" id="KW-0547">Nucleotide-binding</keyword>
<dbReference type="InterPro" id="IPR050306">
    <property type="entry name" value="PfkB_Carbo_kinase"/>
</dbReference>
<dbReference type="Gene3D" id="3.40.1190.20">
    <property type="match status" value="1"/>
</dbReference>
<evidence type="ECO:0000256" key="5">
    <source>
        <dbReference type="ARBA" id="ARBA00022840"/>
    </source>
</evidence>
<proteinExistence type="inferred from homology"/>
<evidence type="ECO:0000313" key="7">
    <source>
        <dbReference type="EMBL" id="CAA9248880.1"/>
    </source>
</evidence>
<organism evidence="7">
    <name type="scientific">uncultured Cytophagales bacterium</name>
    <dbReference type="NCBI Taxonomy" id="158755"/>
    <lineage>
        <taxon>Bacteria</taxon>
        <taxon>Pseudomonadati</taxon>
        <taxon>Bacteroidota</taxon>
        <taxon>Sphingobacteriia</taxon>
        <taxon>Sphingobacteriales</taxon>
        <taxon>environmental samples</taxon>
    </lineage>
</organism>
<dbReference type="InterPro" id="IPR011611">
    <property type="entry name" value="PfkB_dom"/>
</dbReference>
<sequence length="299" mass="31507">MPNLPTPDRNGGVLALGEALIDAVTTDFVTDLSEARTLGLHPGGSPANLCRFVRASGGAATLVAAVGRDGLGKILLDAMAAAGIDPKHVQQLAGHATSLIVVGRSRGTPDFIPYRDADRFLQPVDEALIAAAAVVHTTAFALSLAPARDTILDAFSKAHARGIAVSVDWNYAEPVWGTGNDAAEVFNQLMQYRPLLKVSLDDVQRFTGAAPTVEAAKDYLRALPAVVTCLTCGAEGVWYRENGEDWRHQPAEPVVVKDATGAGDAFWAGFLTARMAGQPTEGCVQRGIATAARRLRGEL</sequence>
<dbReference type="PANTHER" id="PTHR43085">
    <property type="entry name" value="HEXOKINASE FAMILY MEMBER"/>
    <property type="match status" value="1"/>
</dbReference>
<reference evidence="7" key="1">
    <citation type="submission" date="2020-02" db="EMBL/GenBank/DDBJ databases">
        <authorList>
            <person name="Meier V. D."/>
        </authorList>
    </citation>
    <scope>NUCLEOTIDE SEQUENCE</scope>
    <source>
        <strain evidence="7">AVDCRST_MAG56</strain>
    </source>
</reference>
<evidence type="ECO:0000256" key="3">
    <source>
        <dbReference type="ARBA" id="ARBA00022741"/>
    </source>
</evidence>
<keyword evidence="4 7" id="KW-0418">Kinase</keyword>
<dbReference type="Pfam" id="PF00294">
    <property type="entry name" value="PfkB"/>
    <property type="match status" value="1"/>
</dbReference>
<feature type="domain" description="Carbohydrate kinase PfkB" evidence="6">
    <location>
        <begin position="13"/>
        <end position="292"/>
    </location>
</feature>
<dbReference type="PANTHER" id="PTHR43085:SF1">
    <property type="entry name" value="PSEUDOURIDINE KINASE-RELATED"/>
    <property type="match status" value="1"/>
</dbReference>
<comment type="similarity">
    <text evidence="1">Belongs to the carbohydrate kinase PfkB family.</text>
</comment>
<dbReference type="SUPFAM" id="SSF53613">
    <property type="entry name" value="Ribokinase-like"/>
    <property type="match status" value="1"/>
</dbReference>
<keyword evidence="2 7" id="KW-0808">Transferase</keyword>
<evidence type="ECO:0000256" key="2">
    <source>
        <dbReference type="ARBA" id="ARBA00022679"/>
    </source>
</evidence>
<accession>A0A6J4ICN4</accession>
<dbReference type="AlphaFoldDB" id="A0A6J4ICN4"/>
<dbReference type="InterPro" id="IPR029056">
    <property type="entry name" value="Ribokinase-like"/>
</dbReference>
<dbReference type="GO" id="GO:0008865">
    <property type="term" value="F:fructokinase activity"/>
    <property type="evidence" value="ECO:0007669"/>
    <property type="project" value="UniProtKB-EC"/>
</dbReference>
<gene>
    <name evidence="7" type="ORF">AVDCRST_MAG56-2031</name>
</gene>
<dbReference type="EC" id="2.7.1.4" evidence="7"/>
<dbReference type="GO" id="GO:0005524">
    <property type="term" value="F:ATP binding"/>
    <property type="evidence" value="ECO:0007669"/>
    <property type="project" value="UniProtKB-KW"/>
</dbReference>
<protein>
    <submittedName>
        <fullName evidence="7">Fructokinase</fullName>
        <ecNumber evidence="7">2.7.1.4</ecNumber>
    </submittedName>
</protein>
<dbReference type="EMBL" id="CADCTQ010000168">
    <property type="protein sequence ID" value="CAA9248880.1"/>
    <property type="molecule type" value="Genomic_DNA"/>
</dbReference>
<evidence type="ECO:0000256" key="1">
    <source>
        <dbReference type="ARBA" id="ARBA00010688"/>
    </source>
</evidence>
<name>A0A6J4ICN4_9SPHI</name>
<keyword evidence="5" id="KW-0067">ATP-binding</keyword>
<evidence type="ECO:0000259" key="6">
    <source>
        <dbReference type="Pfam" id="PF00294"/>
    </source>
</evidence>
<evidence type="ECO:0000256" key="4">
    <source>
        <dbReference type="ARBA" id="ARBA00022777"/>
    </source>
</evidence>